<keyword evidence="1" id="KW-0472">Membrane</keyword>
<gene>
    <name evidence="2" type="ORF">COS11_05080</name>
</gene>
<dbReference type="AlphaFoldDB" id="A0A2M7E803"/>
<dbReference type="PANTHER" id="PTHR35867">
    <property type="entry name" value="PROTEIN RSEC"/>
    <property type="match status" value="1"/>
</dbReference>
<dbReference type="PANTHER" id="PTHR35867:SF1">
    <property type="entry name" value="PROTEIN RSEC"/>
    <property type="match status" value="1"/>
</dbReference>
<evidence type="ECO:0000313" key="2">
    <source>
        <dbReference type="EMBL" id="PIV63877.1"/>
    </source>
</evidence>
<evidence type="ECO:0008006" key="4">
    <source>
        <dbReference type="Google" id="ProtNLM"/>
    </source>
</evidence>
<dbReference type="Pfam" id="PF04246">
    <property type="entry name" value="RseC_MucC"/>
    <property type="match status" value="1"/>
</dbReference>
<name>A0A2M7E803_9BACT</name>
<keyword evidence="1" id="KW-1133">Transmembrane helix</keyword>
<sequence length="132" mass="14474">MEEAVVFEVKDKKAKIKIKRSKSCRGCGLCSLNPEGMMVTEVEDPIGVKVGDKVRVEIPDKDFLKAASILYLLPVSGLIIGALIGSKFNPRLGIFGGFIGLALSFVLVHYYDKRIASRRSLYSRITKVLKGG</sequence>
<dbReference type="EMBL" id="PETL01000242">
    <property type="protein sequence ID" value="PIV63877.1"/>
    <property type="molecule type" value="Genomic_DNA"/>
</dbReference>
<feature type="transmembrane region" description="Helical" evidence="1">
    <location>
        <begin position="92"/>
        <end position="111"/>
    </location>
</feature>
<reference evidence="3" key="1">
    <citation type="submission" date="2017-09" db="EMBL/GenBank/DDBJ databases">
        <title>Depth-based differentiation of microbial function through sediment-hosted aquifers and enrichment of novel symbionts in the deep terrestrial subsurface.</title>
        <authorList>
            <person name="Probst A.J."/>
            <person name="Ladd B."/>
            <person name="Jarett J.K."/>
            <person name="Geller-Mcgrath D.E."/>
            <person name="Sieber C.M.K."/>
            <person name="Emerson J.B."/>
            <person name="Anantharaman K."/>
            <person name="Thomas B.C."/>
            <person name="Malmstrom R."/>
            <person name="Stieglmeier M."/>
            <person name="Klingl A."/>
            <person name="Woyke T."/>
            <person name="Ryan C.M."/>
            <person name="Banfield J.F."/>
        </authorList>
    </citation>
    <scope>NUCLEOTIDE SEQUENCE [LARGE SCALE GENOMIC DNA]</scope>
</reference>
<comment type="caution">
    <text evidence="2">The sequence shown here is derived from an EMBL/GenBank/DDBJ whole genome shotgun (WGS) entry which is preliminary data.</text>
</comment>
<protein>
    <recommendedName>
        <fullName evidence="4">Fis family transcriptional regulator</fullName>
    </recommendedName>
</protein>
<dbReference type="InterPro" id="IPR007359">
    <property type="entry name" value="SigmaE_reg_RseC_MucC"/>
</dbReference>
<evidence type="ECO:0000256" key="1">
    <source>
        <dbReference type="SAM" id="Phobius"/>
    </source>
</evidence>
<feature type="transmembrane region" description="Helical" evidence="1">
    <location>
        <begin position="63"/>
        <end position="86"/>
    </location>
</feature>
<dbReference type="PIRSF" id="PIRSF004923">
    <property type="entry name" value="RseC"/>
    <property type="match status" value="1"/>
</dbReference>
<keyword evidence="1" id="KW-0812">Transmembrane</keyword>
<accession>A0A2M7E803</accession>
<dbReference type="Proteomes" id="UP000228886">
    <property type="component" value="Unassembled WGS sequence"/>
</dbReference>
<organism evidence="2 3">
    <name type="scientific">bacterium (Candidatus Ratteibacteria) CG01_land_8_20_14_3_00_40_19</name>
    <dbReference type="NCBI Taxonomy" id="2014290"/>
    <lineage>
        <taxon>Bacteria</taxon>
        <taxon>Candidatus Ratteibacteria</taxon>
    </lineage>
</organism>
<dbReference type="InterPro" id="IPR026268">
    <property type="entry name" value="RseC"/>
</dbReference>
<evidence type="ECO:0000313" key="3">
    <source>
        <dbReference type="Proteomes" id="UP000228886"/>
    </source>
</evidence>
<proteinExistence type="predicted"/>